<reference evidence="2 4" key="1">
    <citation type="journal article" date="2011" name="Nature">
        <title>The Medicago genome provides insight into the evolution of rhizobial symbioses.</title>
        <authorList>
            <person name="Young N.D."/>
            <person name="Debelle F."/>
            <person name="Oldroyd G.E."/>
            <person name="Geurts R."/>
            <person name="Cannon S.B."/>
            <person name="Udvardi M.K."/>
            <person name="Benedito V.A."/>
            <person name="Mayer K.F."/>
            <person name="Gouzy J."/>
            <person name="Schoof H."/>
            <person name="Van de Peer Y."/>
            <person name="Proost S."/>
            <person name="Cook D.R."/>
            <person name="Meyers B.C."/>
            <person name="Spannagl M."/>
            <person name="Cheung F."/>
            <person name="De Mita S."/>
            <person name="Krishnakumar V."/>
            <person name="Gundlach H."/>
            <person name="Zhou S."/>
            <person name="Mudge J."/>
            <person name="Bharti A.K."/>
            <person name="Murray J.D."/>
            <person name="Naoumkina M.A."/>
            <person name="Rosen B."/>
            <person name="Silverstein K.A."/>
            <person name="Tang H."/>
            <person name="Rombauts S."/>
            <person name="Zhao P.X."/>
            <person name="Zhou P."/>
            <person name="Barbe V."/>
            <person name="Bardou P."/>
            <person name="Bechner M."/>
            <person name="Bellec A."/>
            <person name="Berger A."/>
            <person name="Berges H."/>
            <person name="Bidwell S."/>
            <person name="Bisseling T."/>
            <person name="Choisne N."/>
            <person name="Couloux A."/>
            <person name="Denny R."/>
            <person name="Deshpande S."/>
            <person name="Dai X."/>
            <person name="Doyle J.J."/>
            <person name="Dudez A.M."/>
            <person name="Farmer A.D."/>
            <person name="Fouteau S."/>
            <person name="Franken C."/>
            <person name="Gibelin C."/>
            <person name="Gish J."/>
            <person name="Goldstein S."/>
            <person name="Gonzalez A.J."/>
            <person name="Green P.J."/>
            <person name="Hallab A."/>
            <person name="Hartog M."/>
            <person name="Hua A."/>
            <person name="Humphray S.J."/>
            <person name="Jeong D.H."/>
            <person name="Jing Y."/>
            <person name="Jocker A."/>
            <person name="Kenton S.M."/>
            <person name="Kim D.J."/>
            <person name="Klee K."/>
            <person name="Lai H."/>
            <person name="Lang C."/>
            <person name="Lin S."/>
            <person name="Macmil S.L."/>
            <person name="Magdelenat G."/>
            <person name="Matthews L."/>
            <person name="McCorrison J."/>
            <person name="Monaghan E.L."/>
            <person name="Mun J.H."/>
            <person name="Najar F.Z."/>
            <person name="Nicholson C."/>
            <person name="Noirot C."/>
            <person name="O'Bleness M."/>
            <person name="Paule C.R."/>
            <person name="Poulain J."/>
            <person name="Prion F."/>
            <person name="Qin B."/>
            <person name="Qu C."/>
            <person name="Retzel E.F."/>
            <person name="Riddle C."/>
            <person name="Sallet E."/>
            <person name="Samain S."/>
            <person name="Samson N."/>
            <person name="Sanders I."/>
            <person name="Saurat O."/>
            <person name="Scarpelli C."/>
            <person name="Schiex T."/>
            <person name="Segurens B."/>
            <person name="Severin A.J."/>
            <person name="Sherrier D.J."/>
            <person name="Shi R."/>
            <person name="Sims S."/>
            <person name="Singer S.R."/>
            <person name="Sinharoy S."/>
            <person name="Sterck L."/>
            <person name="Viollet A."/>
            <person name="Wang B.B."/>
            <person name="Wang K."/>
            <person name="Wang M."/>
            <person name="Wang X."/>
            <person name="Warfsmann J."/>
            <person name="Weissenbach J."/>
            <person name="White D.D."/>
            <person name="White J.D."/>
            <person name="Wiley G.B."/>
            <person name="Wincker P."/>
            <person name="Xing Y."/>
            <person name="Yang L."/>
            <person name="Yao Z."/>
            <person name="Ying F."/>
            <person name="Zhai J."/>
            <person name="Zhou L."/>
            <person name="Zuber A."/>
            <person name="Denarie J."/>
            <person name="Dixon R.A."/>
            <person name="May G.D."/>
            <person name="Schwartz D.C."/>
            <person name="Rogers J."/>
            <person name="Quetier F."/>
            <person name="Town C.D."/>
            <person name="Roe B.A."/>
        </authorList>
    </citation>
    <scope>NUCLEOTIDE SEQUENCE [LARGE SCALE GENOMIC DNA]</scope>
    <source>
        <strain evidence="2">A17</strain>
        <strain evidence="3 4">cv. Jemalong A17</strain>
    </source>
</reference>
<accession>A0A0C3V5P2</accession>
<keyword evidence="4" id="KW-1185">Reference proteome</keyword>
<dbReference type="HOGENOM" id="CLU_190964_0_0_1"/>
<proteinExistence type="predicted"/>
<sequence length="81" mass="9006">MATGINRVQFFIYVLCIVYVLCSGSKFRGAAGYIIPPPSVHCIPRMSCPSNIQMCLDYCEERGFSTGIGKCVREDLCCCIR</sequence>
<organism evidence="2 4">
    <name type="scientific">Medicago truncatula</name>
    <name type="common">Barrel medic</name>
    <name type="synonym">Medicago tribuloides</name>
    <dbReference type="NCBI Taxonomy" id="3880"/>
    <lineage>
        <taxon>Eukaryota</taxon>
        <taxon>Viridiplantae</taxon>
        <taxon>Streptophyta</taxon>
        <taxon>Embryophyta</taxon>
        <taxon>Tracheophyta</taxon>
        <taxon>Spermatophyta</taxon>
        <taxon>Magnoliopsida</taxon>
        <taxon>eudicotyledons</taxon>
        <taxon>Gunneridae</taxon>
        <taxon>Pentapetalae</taxon>
        <taxon>rosids</taxon>
        <taxon>fabids</taxon>
        <taxon>Fabales</taxon>
        <taxon>Fabaceae</taxon>
        <taxon>Papilionoideae</taxon>
        <taxon>50 kb inversion clade</taxon>
        <taxon>NPAAA clade</taxon>
        <taxon>Hologalegina</taxon>
        <taxon>IRL clade</taxon>
        <taxon>Trifolieae</taxon>
        <taxon>Medicago</taxon>
    </lineage>
</organism>
<keyword evidence="1" id="KW-1133">Transmembrane helix</keyword>
<accession>G7IJH1</accession>
<dbReference type="EnsemblPlants" id="AES66682">
    <property type="protein sequence ID" value="AES66682"/>
    <property type="gene ID" value="MTR_2g077490"/>
</dbReference>
<protein>
    <submittedName>
        <fullName evidence="2">LCR-like protein</fullName>
    </submittedName>
</protein>
<dbReference type="EMBL" id="CM001218">
    <property type="protein sequence ID" value="AES66682.2"/>
    <property type="molecule type" value="Genomic_DNA"/>
</dbReference>
<evidence type="ECO:0000256" key="1">
    <source>
        <dbReference type="SAM" id="Phobius"/>
    </source>
</evidence>
<dbReference type="AlphaFoldDB" id="G7IJH1"/>
<dbReference type="PaxDb" id="3880-AES66682"/>
<evidence type="ECO:0000313" key="2">
    <source>
        <dbReference type="EMBL" id="AES66682.2"/>
    </source>
</evidence>
<reference evidence="2 4" key="2">
    <citation type="journal article" date="2014" name="BMC Genomics">
        <title>An improved genome release (version Mt4.0) for the model legume Medicago truncatula.</title>
        <authorList>
            <person name="Tang H."/>
            <person name="Krishnakumar V."/>
            <person name="Bidwell S."/>
            <person name="Rosen B."/>
            <person name="Chan A."/>
            <person name="Zhou S."/>
            <person name="Gentzbittel L."/>
            <person name="Childs K.L."/>
            <person name="Yandell M."/>
            <person name="Gundlach H."/>
            <person name="Mayer K.F."/>
            <person name="Schwartz D.C."/>
            <person name="Town C.D."/>
        </authorList>
    </citation>
    <scope>GENOME REANNOTATION</scope>
    <source>
        <strain evidence="3 4">cv. Jemalong A17</strain>
    </source>
</reference>
<gene>
    <name evidence="2" type="ordered locus">MTR_2g077490</name>
</gene>
<reference evidence="3" key="3">
    <citation type="submission" date="2015-04" db="UniProtKB">
        <authorList>
            <consortium name="EnsemblPlants"/>
        </authorList>
    </citation>
    <scope>IDENTIFICATION</scope>
    <source>
        <strain evidence="3">cv. Jemalong A17</strain>
    </source>
</reference>
<feature type="transmembrane region" description="Helical" evidence="1">
    <location>
        <begin position="6"/>
        <end position="22"/>
    </location>
</feature>
<keyword evidence="1" id="KW-0812">Transmembrane</keyword>
<name>G7IJH1_MEDTR</name>
<keyword evidence="1" id="KW-0472">Membrane</keyword>
<evidence type="ECO:0000313" key="3">
    <source>
        <dbReference type="EnsemblPlants" id="AES66682"/>
    </source>
</evidence>
<dbReference type="Proteomes" id="UP000002051">
    <property type="component" value="Chromosome 2"/>
</dbReference>
<evidence type="ECO:0000313" key="4">
    <source>
        <dbReference type="Proteomes" id="UP000002051"/>
    </source>
</evidence>